<keyword evidence="7" id="KW-1185">Reference proteome</keyword>
<dbReference type="AlphaFoldDB" id="A0A233RJN4"/>
<dbReference type="GO" id="GO:0004777">
    <property type="term" value="F:succinate-semialdehyde dehydrogenase (NAD+) activity"/>
    <property type="evidence" value="ECO:0007669"/>
    <property type="project" value="TreeGrafter"/>
</dbReference>
<reference evidence="6 7" key="1">
    <citation type="submission" date="2017-08" db="EMBL/GenBank/DDBJ databases">
        <title>A Genome Sequence of Oceanimonas doudoroffii ATCC 27123T.</title>
        <authorList>
            <person name="Brennan M.A."/>
            <person name="Maclea K.S."/>
            <person name="Mcclelland W.D."/>
            <person name="Trachtenberg A.M."/>
        </authorList>
    </citation>
    <scope>NUCLEOTIDE SEQUENCE [LARGE SCALE GENOMIC DNA]</scope>
    <source>
        <strain evidence="6 7">ATCC 27123</strain>
    </source>
</reference>
<organism evidence="6 7">
    <name type="scientific">Oceanimonas doudoroffii</name>
    <dbReference type="NCBI Taxonomy" id="84158"/>
    <lineage>
        <taxon>Bacteria</taxon>
        <taxon>Pseudomonadati</taxon>
        <taxon>Pseudomonadota</taxon>
        <taxon>Gammaproteobacteria</taxon>
        <taxon>Aeromonadales</taxon>
        <taxon>Aeromonadaceae</taxon>
        <taxon>Oceanimonas</taxon>
    </lineage>
</organism>
<gene>
    <name evidence="6" type="ORF">B6S08_08980</name>
</gene>
<dbReference type="InterPro" id="IPR016163">
    <property type="entry name" value="Ald_DH_C"/>
</dbReference>
<name>A0A233RJN4_9GAMM</name>
<dbReference type="Proteomes" id="UP000242757">
    <property type="component" value="Unassembled WGS sequence"/>
</dbReference>
<dbReference type="FunFam" id="3.40.605.10:FF:000005">
    <property type="entry name" value="Succinate-semialdehyde dehydrogenase I"/>
    <property type="match status" value="1"/>
</dbReference>
<dbReference type="PROSITE" id="PS00687">
    <property type="entry name" value="ALDEHYDE_DEHYDR_GLU"/>
    <property type="match status" value="1"/>
</dbReference>
<dbReference type="InterPro" id="IPR016161">
    <property type="entry name" value="Ald_DH/histidinol_DH"/>
</dbReference>
<sequence length="500" mass="53752">MAPMHNNGNNNGKVTDALMPYLQEPRLVRELAYLNGQWVHGQRDLPVFNPATNDVIGHVPRLNTEQAGLAVTAAHTALGPWRSLPADERAALLLRWHDLILEHKQDLATLIVLEQGKPLADALGEIDYGASFVRWFAEEGRRAGGDTLPSHIPGAELHTRREPVGVAALITPWNFPHAMITRKAAAALAIGCTVVIKPASETPFSALALAELAERAGFAPGVINVITGSGAELGNTLCRDDRVRALSFTGSTAVGKQLLAACADTVKKCAMELGGNAPFMVLPDMDIQMAARAAVAAKFQTAGQDCLAANRILVPRPRYEEFLDAFAGEMARLRVGNGLEAGVTMGPLIHRRAVDNAQSLVDDALAHGARLFAGNRQPGPGENFFLPVLLADVTPAMRVYREENFCPVAAVLAYEDPAELLALANDTEYGLAAYIFGHDQRLIRPLLDRLEFGMVAVNSVKMTGHCIPFGGIKHSGLGREGSRHGFDDFSQLKYCCLGGL</sequence>
<evidence type="ECO:0000256" key="3">
    <source>
        <dbReference type="PROSITE-ProRule" id="PRU10007"/>
    </source>
</evidence>
<proteinExistence type="inferred from homology"/>
<dbReference type="SUPFAM" id="SSF53720">
    <property type="entry name" value="ALDH-like"/>
    <property type="match status" value="1"/>
</dbReference>
<dbReference type="Gene3D" id="3.40.309.10">
    <property type="entry name" value="Aldehyde Dehydrogenase, Chain A, domain 2"/>
    <property type="match status" value="1"/>
</dbReference>
<feature type="domain" description="Aldehyde dehydrogenase" evidence="5">
    <location>
        <begin position="38"/>
        <end position="494"/>
    </location>
</feature>
<feature type="active site" evidence="3">
    <location>
        <position position="272"/>
    </location>
</feature>
<keyword evidence="2 4" id="KW-0560">Oxidoreductase</keyword>
<evidence type="ECO:0000259" key="5">
    <source>
        <dbReference type="Pfam" id="PF00171"/>
    </source>
</evidence>
<dbReference type="CDD" id="cd07103">
    <property type="entry name" value="ALDH_F5_SSADH_GabD"/>
    <property type="match status" value="1"/>
</dbReference>
<dbReference type="InterPro" id="IPR050740">
    <property type="entry name" value="Aldehyde_DH_Superfamily"/>
</dbReference>
<dbReference type="InterPro" id="IPR015590">
    <property type="entry name" value="Aldehyde_DH_dom"/>
</dbReference>
<comment type="caution">
    <text evidence="6">The sequence shown here is derived from an EMBL/GenBank/DDBJ whole genome shotgun (WGS) entry which is preliminary data.</text>
</comment>
<dbReference type="OrthoDB" id="9812625at2"/>
<dbReference type="PANTHER" id="PTHR43353">
    <property type="entry name" value="SUCCINATE-SEMIALDEHYDE DEHYDROGENASE, MITOCHONDRIAL"/>
    <property type="match status" value="1"/>
</dbReference>
<evidence type="ECO:0000256" key="4">
    <source>
        <dbReference type="RuleBase" id="RU003345"/>
    </source>
</evidence>
<dbReference type="PROSITE" id="PS00070">
    <property type="entry name" value="ALDEHYDE_DEHYDR_CYS"/>
    <property type="match status" value="1"/>
</dbReference>
<dbReference type="Gene3D" id="3.40.605.10">
    <property type="entry name" value="Aldehyde Dehydrogenase, Chain A, domain 1"/>
    <property type="match status" value="1"/>
</dbReference>
<dbReference type="RefSeq" id="WP_094200370.1">
    <property type="nucleotide sequence ID" value="NZ_NBIM01000001.1"/>
</dbReference>
<dbReference type="Pfam" id="PF00171">
    <property type="entry name" value="Aldedh"/>
    <property type="match status" value="1"/>
</dbReference>
<dbReference type="InterPro" id="IPR016160">
    <property type="entry name" value="Ald_DH_CS_CYS"/>
</dbReference>
<dbReference type="GO" id="GO:0009450">
    <property type="term" value="P:gamma-aminobutyric acid catabolic process"/>
    <property type="evidence" value="ECO:0007669"/>
    <property type="project" value="TreeGrafter"/>
</dbReference>
<comment type="similarity">
    <text evidence="1 4">Belongs to the aldehyde dehydrogenase family.</text>
</comment>
<evidence type="ECO:0000313" key="7">
    <source>
        <dbReference type="Proteomes" id="UP000242757"/>
    </source>
</evidence>
<dbReference type="InterPro" id="IPR016162">
    <property type="entry name" value="Ald_DH_N"/>
</dbReference>
<evidence type="ECO:0000313" key="6">
    <source>
        <dbReference type="EMBL" id="OXY83596.1"/>
    </source>
</evidence>
<dbReference type="EMBL" id="NBIM01000001">
    <property type="protein sequence ID" value="OXY83596.1"/>
    <property type="molecule type" value="Genomic_DNA"/>
</dbReference>
<accession>A0A233RJN4</accession>
<evidence type="ECO:0000256" key="1">
    <source>
        <dbReference type="ARBA" id="ARBA00009986"/>
    </source>
</evidence>
<dbReference type="PANTHER" id="PTHR43353:SF5">
    <property type="entry name" value="SUCCINATE-SEMIALDEHYDE DEHYDROGENASE, MITOCHONDRIAL"/>
    <property type="match status" value="1"/>
</dbReference>
<protein>
    <submittedName>
        <fullName evidence="6">NAD-dependent succinate-semialdehyde dehydrogenase</fullName>
    </submittedName>
</protein>
<evidence type="ECO:0000256" key="2">
    <source>
        <dbReference type="ARBA" id="ARBA00023002"/>
    </source>
</evidence>
<dbReference type="InterPro" id="IPR029510">
    <property type="entry name" value="Ald_DH_CS_GLU"/>
</dbReference>